<gene>
    <name evidence="2" type="ordered locus">Tcur_4521</name>
</gene>
<name>D1A563_THECD</name>
<dbReference type="Proteomes" id="UP000001918">
    <property type="component" value="Chromosome"/>
</dbReference>
<evidence type="ECO:0000313" key="3">
    <source>
        <dbReference type="Proteomes" id="UP000001918"/>
    </source>
</evidence>
<proteinExistence type="predicted"/>
<feature type="transmembrane region" description="Helical" evidence="1">
    <location>
        <begin position="6"/>
        <end position="27"/>
    </location>
</feature>
<protein>
    <submittedName>
        <fullName evidence="2">Uncharacterized protein</fullName>
    </submittedName>
</protein>
<evidence type="ECO:0000256" key="1">
    <source>
        <dbReference type="SAM" id="Phobius"/>
    </source>
</evidence>
<accession>D1A563</accession>
<reference evidence="2 3" key="1">
    <citation type="journal article" date="2011" name="Stand. Genomic Sci.">
        <title>Complete genome sequence of Thermomonospora curvata type strain (B9).</title>
        <authorList>
            <person name="Chertkov O."/>
            <person name="Sikorski J."/>
            <person name="Nolan M."/>
            <person name="Lapidus A."/>
            <person name="Lucas S."/>
            <person name="Del Rio T.G."/>
            <person name="Tice H."/>
            <person name="Cheng J.F."/>
            <person name="Goodwin L."/>
            <person name="Pitluck S."/>
            <person name="Liolios K."/>
            <person name="Ivanova N."/>
            <person name="Mavromatis K."/>
            <person name="Mikhailova N."/>
            <person name="Ovchinnikova G."/>
            <person name="Pati A."/>
            <person name="Chen A."/>
            <person name="Palaniappan K."/>
            <person name="Djao O.D."/>
            <person name="Land M."/>
            <person name="Hauser L."/>
            <person name="Chang Y.J."/>
            <person name="Jeffries C.D."/>
            <person name="Brettin T."/>
            <person name="Han C."/>
            <person name="Detter J.C."/>
            <person name="Rohde M."/>
            <person name="Goker M."/>
            <person name="Woyke T."/>
            <person name="Bristow J."/>
            <person name="Eisen J.A."/>
            <person name="Markowitz V."/>
            <person name="Hugenholtz P."/>
            <person name="Klenk H.P."/>
            <person name="Kyrpides N.C."/>
        </authorList>
    </citation>
    <scope>NUCLEOTIDE SEQUENCE [LARGE SCALE GENOMIC DNA]</scope>
    <source>
        <strain evidence="3">ATCC 19995 / DSM 43183 / JCM 3096 / KCTC 9072 / NBRC 15933 / NCIMB 10081 / Henssen B9</strain>
    </source>
</reference>
<dbReference type="AlphaFoldDB" id="D1A563"/>
<dbReference type="KEGG" id="tcu:Tcur_4521"/>
<evidence type="ECO:0000313" key="2">
    <source>
        <dbReference type="EMBL" id="ACZ00049.1"/>
    </source>
</evidence>
<dbReference type="HOGENOM" id="CLU_2703616_0_0_11"/>
<organism evidence="2 3">
    <name type="scientific">Thermomonospora curvata (strain ATCC 19995 / DSM 43183 / JCM 3096 / KCTC 9072 / NBRC 15933 / NCIMB 10081 / Henssen B9)</name>
    <dbReference type="NCBI Taxonomy" id="471852"/>
    <lineage>
        <taxon>Bacteria</taxon>
        <taxon>Bacillati</taxon>
        <taxon>Actinomycetota</taxon>
        <taxon>Actinomycetes</taxon>
        <taxon>Streptosporangiales</taxon>
        <taxon>Thermomonosporaceae</taxon>
        <taxon>Thermomonospora</taxon>
    </lineage>
</organism>
<sequence>MGIAIVIILSAVGLFLGYLIYLVHFAIVSRKDVLTPTVDGIWFGQARRAAGVFVMKRKWTTLPGGVAEKPRSE</sequence>
<keyword evidence="3" id="KW-1185">Reference proteome</keyword>
<keyword evidence="1" id="KW-0472">Membrane</keyword>
<keyword evidence="1" id="KW-0812">Transmembrane</keyword>
<dbReference type="EMBL" id="CP001738">
    <property type="protein sequence ID" value="ACZ00049.1"/>
    <property type="molecule type" value="Genomic_DNA"/>
</dbReference>
<keyword evidence="1" id="KW-1133">Transmembrane helix</keyword>
<dbReference type="RefSeq" id="WP_012854830.1">
    <property type="nucleotide sequence ID" value="NC_013510.1"/>
</dbReference>